<evidence type="ECO:0000313" key="21">
    <source>
        <dbReference type="Proteomes" id="UP000011016"/>
    </source>
</evidence>
<evidence type="ECO:0000313" key="19">
    <source>
        <dbReference type="EMBL" id="EJZ82878.1"/>
    </source>
</evidence>
<dbReference type="NCBIfam" id="TIGR02191">
    <property type="entry name" value="RNaseIII"/>
    <property type="match status" value="1"/>
</dbReference>
<dbReference type="GO" id="GO:0010468">
    <property type="term" value="P:regulation of gene expression"/>
    <property type="evidence" value="ECO:0007669"/>
    <property type="project" value="TreeGrafter"/>
</dbReference>
<dbReference type="STRING" id="29321.AAV33_06150"/>
<keyword evidence="7 15" id="KW-0507">mRNA processing</keyword>
<feature type="active site" evidence="15">
    <location>
        <position position="65"/>
    </location>
</feature>
<dbReference type="eggNOG" id="COG0571">
    <property type="taxonomic scope" value="Bacteria"/>
</dbReference>
<dbReference type="OrthoDB" id="9805026at2"/>
<feature type="active site" evidence="15">
    <location>
        <position position="137"/>
    </location>
</feature>
<reference evidence="19 20" key="2">
    <citation type="submission" date="2012-08" db="EMBL/GenBank/DDBJ databases">
        <title>The Genome Sequence of Turicella otitidis ATCC 51513.</title>
        <authorList>
            <consortium name="The Broad Institute Genome Sequencing Platform"/>
            <person name="Earl A."/>
            <person name="Ward D."/>
            <person name="Feldgarden M."/>
            <person name="Gevers D."/>
            <person name="Huys G."/>
            <person name="Walker B."/>
            <person name="Young S.K."/>
            <person name="Zeng Q."/>
            <person name="Gargeya S."/>
            <person name="Fitzgerald M."/>
            <person name="Haas B."/>
            <person name="Abouelleil A."/>
            <person name="Alvarado L."/>
            <person name="Arachchi H.M."/>
            <person name="Berlin A.M."/>
            <person name="Chapman S.B."/>
            <person name="Goldberg J."/>
            <person name="Griggs A."/>
            <person name="Gujja S."/>
            <person name="Hansen M."/>
            <person name="Howarth C."/>
            <person name="Imamovic A."/>
            <person name="Larimer J."/>
            <person name="McCowen C."/>
            <person name="Montmayeur A."/>
            <person name="Murphy C."/>
            <person name="Neiman D."/>
            <person name="Pearson M."/>
            <person name="Priest M."/>
            <person name="Roberts A."/>
            <person name="Saif S."/>
            <person name="Shea T."/>
            <person name="Sisk P."/>
            <person name="Sykes S."/>
            <person name="Wortman J."/>
            <person name="Nusbaum C."/>
            <person name="Birren B."/>
        </authorList>
    </citation>
    <scope>NUCLEOTIDE SEQUENCE [LARGE SCALE GENOMIC DNA]</scope>
    <source>
        <strain evidence="19 20">ATCC 51513</strain>
    </source>
</reference>
<dbReference type="EMBL" id="AHAE01000013">
    <property type="protein sequence ID" value="EJZ82878.1"/>
    <property type="molecule type" value="Genomic_DNA"/>
</dbReference>
<dbReference type="InterPro" id="IPR014720">
    <property type="entry name" value="dsRBD_dom"/>
</dbReference>
<comment type="catalytic activity">
    <reaction evidence="1 15">
        <text>Endonucleolytic cleavage to 5'-phosphomonoester.</text>
        <dbReference type="EC" id="3.1.26.3"/>
    </reaction>
</comment>
<evidence type="ECO:0000256" key="5">
    <source>
        <dbReference type="ARBA" id="ARBA00022490"/>
    </source>
</evidence>
<dbReference type="AlphaFoldDB" id="I7LBF1"/>
<dbReference type="PROSITE" id="PS50142">
    <property type="entry name" value="RNASE_3_2"/>
    <property type="match status" value="1"/>
</dbReference>
<evidence type="ECO:0000259" key="17">
    <source>
        <dbReference type="PROSITE" id="PS50142"/>
    </source>
</evidence>
<dbReference type="Pfam" id="PF00035">
    <property type="entry name" value="dsrm"/>
    <property type="match status" value="1"/>
</dbReference>
<dbReference type="InterPro" id="IPR036389">
    <property type="entry name" value="RNase_III_sf"/>
</dbReference>
<keyword evidence="13 15" id="KW-0460">Magnesium</keyword>
<evidence type="ECO:0000256" key="7">
    <source>
        <dbReference type="ARBA" id="ARBA00022664"/>
    </source>
</evidence>
<dbReference type="PANTHER" id="PTHR11207">
    <property type="entry name" value="RIBONUCLEASE III"/>
    <property type="match status" value="1"/>
</dbReference>
<keyword evidence="6 15" id="KW-0698">rRNA processing</keyword>
<dbReference type="GO" id="GO:0019843">
    <property type="term" value="F:rRNA binding"/>
    <property type="evidence" value="ECO:0007669"/>
    <property type="project" value="UniProtKB-KW"/>
</dbReference>
<accession>I7LBF1</accession>
<gene>
    <name evidence="15 18" type="primary">rnc</name>
    <name evidence="18" type="ORF">BN46_0311</name>
    <name evidence="19" type="ORF">HMPREF9719_00201</name>
</gene>
<dbReference type="GO" id="GO:0004525">
    <property type="term" value="F:ribonuclease III activity"/>
    <property type="evidence" value="ECO:0007669"/>
    <property type="project" value="UniProtKB-UniRule"/>
</dbReference>
<evidence type="ECO:0000256" key="3">
    <source>
        <dbReference type="ARBA" id="ARBA00010183"/>
    </source>
</evidence>
<comment type="cofactor">
    <cofactor evidence="15">
        <name>Mg(2+)</name>
        <dbReference type="ChEBI" id="CHEBI:18420"/>
    </cofactor>
</comment>
<dbReference type="SMART" id="SM00358">
    <property type="entry name" value="DSRM"/>
    <property type="match status" value="1"/>
</dbReference>
<keyword evidence="8 15" id="KW-0819">tRNA processing</keyword>
<comment type="similarity">
    <text evidence="3">Belongs to the ribonuclease III family.</text>
</comment>
<dbReference type="InterPro" id="IPR011907">
    <property type="entry name" value="RNase_III"/>
</dbReference>
<dbReference type="SMART" id="SM00535">
    <property type="entry name" value="RIBOc"/>
    <property type="match status" value="1"/>
</dbReference>
<dbReference type="FunFam" id="1.10.1520.10:FF:000001">
    <property type="entry name" value="Ribonuclease 3"/>
    <property type="match status" value="1"/>
</dbReference>
<dbReference type="CDD" id="cd00593">
    <property type="entry name" value="RIBOc"/>
    <property type="match status" value="1"/>
</dbReference>
<evidence type="ECO:0000256" key="8">
    <source>
        <dbReference type="ARBA" id="ARBA00022694"/>
    </source>
</evidence>
<dbReference type="PROSITE" id="PS00517">
    <property type="entry name" value="RNASE_3_1"/>
    <property type="match status" value="1"/>
</dbReference>
<comment type="subunit">
    <text evidence="4 15">Homodimer.</text>
</comment>
<evidence type="ECO:0000256" key="13">
    <source>
        <dbReference type="ARBA" id="ARBA00022842"/>
    </source>
</evidence>
<comment type="subcellular location">
    <subcellularLocation>
        <location evidence="2 15">Cytoplasm</location>
    </subcellularLocation>
</comment>
<dbReference type="PROSITE" id="PS50137">
    <property type="entry name" value="DS_RBD"/>
    <property type="match status" value="1"/>
</dbReference>
<dbReference type="Gene3D" id="3.30.160.20">
    <property type="match status" value="1"/>
</dbReference>
<organism evidence="18 21">
    <name type="scientific">Corynebacterium otitidis ATCC 51513</name>
    <dbReference type="NCBI Taxonomy" id="883169"/>
    <lineage>
        <taxon>Bacteria</taxon>
        <taxon>Bacillati</taxon>
        <taxon>Actinomycetota</taxon>
        <taxon>Actinomycetes</taxon>
        <taxon>Mycobacteriales</taxon>
        <taxon>Corynebacteriaceae</taxon>
        <taxon>Corynebacterium</taxon>
    </lineage>
</organism>
<dbReference type="Proteomes" id="UP000006078">
    <property type="component" value="Unassembled WGS sequence"/>
</dbReference>
<evidence type="ECO:0000256" key="14">
    <source>
        <dbReference type="ARBA" id="ARBA00022884"/>
    </source>
</evidence>
<keyword evidence="10 15" id="KW-0479">Metal-binding</keyword>
<dbReference type="GO" id="GO:0046872">
    <property type="term" value="F:metal ion binding"/>
    <property type="evidence" value="ECO:0007669"/>
    <property type="project" value="UniProtKB-KW"/>
</dbReference>
<dbReference type="CDD" id="cd10845">
    <property type="entry name" value="DSRM_RNAse_III_family"/>
    <property type="match status" value="1"/>
</dbReference>
<keyword evidence="12 15" id="KW-0378">Hydrolase</keyword>
<dbReference type="InterPro" id="IPR000999">
    <property type="entry name" value="RNase_III_dom"/>
</dbReference>
<dbReference type="GO" id="GO:0042802">
    <property type="term" value="F:identical protein binding"/>
    <property type="evidence" value="ECO:0007669"/>
    <property type="project" value="UniProtKB-ARBA"/>
</dbReference>
<evidence type="ECO:0000256" key="15">
    <source>
        <dbReference type="HAMAP-Rule" id="MF_00104"/>
    </source>
</evidence>
<dbReference type="SUPFAM" id="SSF54768">
    <property type="entry name" value="dsRNA-binding domain-like"/>
    <property type="match status" value="1"/>
</dbReference>
<keyword evidence="14 15" id="KW-0694">RNA-binding</keyword>
<protein>
    <recommendedName>
        <fullName evidence="15">Ribonuclease 3</fullName>
        <ecNumber evidence="15">3.1.26.3</ecNumber>
    </recommendedName>
    <alternativeName>
        <fullName evidence="15">Ribonuclease III</fullName>
        <shortName evidence="15">RNase III</shortName>
    </alternativeName>
</protein>
<feature type="domain" description="DRBM" evidence="16">
    <location>
        <begin position="175"/>
        <end position="243"/>
    </location>
</feature>
<reference evidence="18 21" key="1">
    <citation type="journal article" date="2012" name="J. Bacteriol.">
        <title>Draft Genome Sequence of Turicella otitidis ATCC 51513, Isolated from Middle Ear Fluid from a Child with Otitis Media.</title>
        <authorList>
            <person name="Brinkrolf K."/>
            <person name="Schneider J."/>
            <person name="Knecht M."/>
            <person name="Ruckert C."/>
            <person name="Tauch A."/>
        </authorList>
    </citation>
    <scope>NUCLEOTIDE SEQUENCE [LARGE SCALE GENOMIC DNA]</scope>
    <source>
        <strain evidence="18 21">ATCC 51513</strain>
    </source>
</reference>
<dbReference type="HOGENOM" id="CLU_000907_1_2_11"/>
<dbReference type="GO" id="GO:0006364">
    <property type="term" value="P:rRNA processing"/>
    <property type="evidence" value="ECO:0007669"/>
    <property type="project" value="UniProtKB-UniRule"/>
</dbReference>
<evidence type="ECO:0000256" key="12">
    <source>
        <dbReference type="ARBA" id="ARBA00022801"/>
    </source>
</evidence>
<evidence type="ECO:0000256" key="6">
    <source>
        <dbReference type="ARBA" id="ARBA00022552"/>
    </source>
</evidence>
<dbReference type="HAMAP" id="MF_00104">
    <property type="entry name" value="RNase_III"/>
    <property type="match status" value="1"/>
</dbReference>
<evidence type="ECO:0000256" key="10">
    <source>
        <dbReference type="ARBA" id="ARBA00022723"/>
    </source>
</evidence>
<dbReference type="Gene3D" id="1.10.1520.10">
    <property type="entry name" value="Ribonuclease III domain"/>
    <property type="match status" value="1"/>
</dbReference>
<evidence type="ECO:0000256" key="4">
    <source>
        <dbReference type="ARBA" id="ARBA00011738"/>
    </source>
</evidence>
<comment type="function">
    <text evidence="15">Digests double-stranded RNA. Involved in the processing of primary rRNA transcript to yield the immediate precursors to the large and small rRNAs (23S and 16S). Processes some mRNAs, and tRNAs when they are encoded in the rRNA operon. Processes pre-crRNA and tracrRNA of type II CRISPR loci if present in the organism.</text>
</comment>
<name>I7LBF1_9CORY</name>
<dbReference type="FunFam" id="3.30.160.20:FF:000003">
    <property type="entry name" value="Ribonuclease 3"/>
    <property type="match status" value="1"/>
</dbReference>
<dbReference type="GO" id="GO:0003725">
    <property type="term" value="F:double-stranded RNA binding"/>
    <property type="evidence" value="ECO:0007669"/>
    <property type="project" value="TreeGrafter"/>
</dbReference>
<dbReference type="PATRIC" id="fig|883169.3.peg.190"/>
<dbReference type="Pfam" id="PF14622">
    <property type="entry name" value="Ribonucleas_3_3"/>
    <property type="match status" value="1"/>
</dbReference>
<keyword evidence="5 15" id="KW-0963">Cytoplasm</keyword>
<dbReference type="GO" id="GO:0006397">
    <property type="term" value="P:mRNA processing"/>
    <property type="evidence" value="ECO:0007669"/>
    <property type="project" value="UniProtKB-UniRule"/>
</dbReference>
<sequence>MSKKNRPTGEEALAEAYAIIDHAPLRERLGVDIDDGLLARALTHRSFANEHGGLPNNERLEFLGDAVLGLTVAAELLERHPDATESTISKMRASVVSGYACADIGRRIELGQHLLLGRGELASGGRDKESILADTVEALLGAVYRQHGFATTRRVILDLFAPLIDQATSKSRREDWKTVLQEHAAAHGKDLPAYDTTATGPAHDQTFTAVVRLGEEELGRGEGHNKKLAEQAAAREACRALGAGA</sequence>
<evidence type="ECO:0000256" key="1">
    <source>
        <dbReference type="ARBA" id="ARBA00000109"/>
    </source>
</evidence>
<dbReference type="Proteomes" id="UP000011016">
    <property type="component" value="Unassembled WGS sequence"/>
</dbReference>
<comment type="caution">
    <text evidence="18">The sequence shown here is derived from an EMBL/GenBank/DDBJ whole genome shotgun (WGS) entry which is preliminary data.</text>
</comment>
<evidence type="ECO:0000256" key="2">
    <source>
        <dbReference type="ARBA" id="ARBA00004496"/>
    </source>
</evidence>
<feature type="binding site" evidence="15">
    <location>
        <position position="61"/>
    </location>
    <ligand>
        <name>Mg(2+)</name>
        <dbReference type="ChEBI" id="CHEBI:18420"/>
    </ligand>
</feature>
<keyword evidence="20" id="KW-1185">Reference proteome</keyword>
<dbReference type="EMBL" id="CAJZ01000040">
    <property type="protein sequence ID" value="CCI83059.1"/>
    <property type="molecule type" value="Genomic_DNA"/>
</dbReference>
<proteinExistence type="inferred from homology"/>
<keyword evidence="15" id="KW-0699">rRNA-binding</keyword>
<dbReference type="PANTHER" id="PTHR11207:SF0">
    <property type="entry name" value="RIBONUCLEASE 3"/>
    <property type="match status" value="1"/>
</dbReference>
<feature type="binding site" evidence="15">
    <location>
        <position position="134"/>
    </location>
    <ligand>
        <name>Mg(2+)</name>
        <dbReference type="ChEBI" id="CHEBI:18420"/>
    </ligand>
</feature>
<evidence type="ECO:0000256" key="9">
    <source>
        <dbReference type="ARBA" id="ARBA00022722"/>
    </source>
</evidence>
<evidence type="ECO:0000256" key="11">
    <source>
        <dbReference type="ARBA" id="ARBA00022759"/>
    </source>
</evidence>
<evidence type="ECO:0000313" key="20">
    <source>
        <dbReference type="Proteomes" id="UP000006078"/>
    </source>
</evidence>
<dbReference type="EC" id="3.1.26.3" evidence="15"/>
<evidence type="ECO:0000259" key="16">
    <source>
        <dbReference type="PROSITE" id="PS50137"/>
    </source>
</evidence>
<dbReference type="GO" id="GO:0008033">
    <property type="term" value="P:tRNA processing"/>
    <property type="evidence" value="ECO:0007669"/>
    <property type="project" value="UniProtKB-KW"/>
</dbReference>
<dbReference type="SUPFAM" id="SSF69065">
    <property type="entry name" value="RNase III domain-like"/>
    <property type="match status" value="1"/>
</dbReference>
<keyword evidence="9 15" id="KW-0540">Nuclease</keyword>
<feature type="binding site" evidence="15">
    <location>
        <position position="137"/>
    </location>
    <ligand>
        <name>Mg(2+)</name>
        <dbReference type="ChEBI" id="CHEBI:18420"/>
    </ligand>
</feature>
<dbReference type="RefSeq" id="WP_004600091.1">
    <property type="nucleotide sequence ID" value="NZ_HF541865.1"/>
</dbReference>
<dbReference type="GO" id="GO:0005737">
    <property type="term" value="C:cytoplasm"/>
    <property type="evidence" value="ECO:0007669"/>
    <property type="project" value="UniProtKB-SubCell"/>
</dbReference>
<keyword evidence="11 15" id="KW-0255">Endonuclease</keyword>
<evidence type="ECO:0000313" key="18">
    <source>
        <dbReference type="EMBL" id="CCI83059.1"/>
    </source>
</evidence>
<feature type="domain" description="RNase III" evidence="17">
    <location>
        <begin position="20"/>
        <end position="148"/>
    </location>
</feature>